<organism evidence="2 3">
    <name type="scientific">Caenimonas sedimenti</name>
    <dbReference type="NCBI Taxonomy" id="2596921"/>
    <lineage>
        <taxon>Bacteria</taxon>
        <taxon>Pseudomonadati</taxon>
        <taxon>Pseudomonadota</taxon>
        <taxon>Betaproteobacteria</taxon>
        <taxon>Burkholderiales</taxon>
        <taxon>Comamonadaceae</taxon>
        <taxon>Caenimonas</taxon>
    </lineage>
</organism>
<comment type="caution">
    <text evidence="2">The sequence shown here is derived from an EMBL/GenBank/DDBJ whole genome shotgun (WGS) entry which is preliminary data.</text>
</comment>
<reference evidence="2 3" key="1">
    <citation type="submission" date="2019-07" db="EMBL/GenBank/DDBJ databases">
        <title>Caenimonas sedimenti sp. nov., isolated from activated sludge.</title>
        <authorList>
            <person name="Xu J."/>
        </authorList>
    </citation>
    <scope>NUCLEOTIDE SEQUENCE [LARGE SCALE GENOMIC DNA]</scope>
    <source>
        <strain evidence="2 3">HX-9-20</strain>
    </source>
</reference>
<feature type="chain" id="PRO_5021942499" evidence="1">
    <location>
        <begin position="27"/>
        <end position="248"/>
    </location>
</feature>
<evidence type="ECO:0000313" key="3">
    <source>
        <dbReference type="Proteomes" id="UP000318199"/>
    </source>
</evidence>
<dbReference type="InterPro" id="IPR021409">
    <property type="entry name" value="DUF3047"/>
</dbReference>
<gene>
    <name evidence="2" type="ORF">FN976_09135</name>
</gene>
<name>A0A562ZT32_9BURK</name>
<dbReference type="Proteomes" id="UP000318199">
    <property type="component" value="Unassembled WGS sequence"/>
</dbReference>
<dbReference type="Pfam" id="PF11249">
    <property type="entry name" value="DUF3047"/>
    <property type="match status" value="1"/>
</dbReference>
<protein>
    <submittedName>
        <fullName evidence="2">DUF3047 domain-containing protein</fullName>
    </submittedName>
</protein>
<proteinExistence type="predicted"/>
<keyword evidence="1" id="KW-0732">Signal</keyword>
<evidence type="ECO:0000313" key="2">
    <source>
        <dbReference type="EMBL" id="TWO71762.1"/>
    </source>
</evidence>
<accession>A0A562ZT32</accession>
<keyword evidence="3" id="KW-1185">Reference proteome</keyword>
<sequence length="248" mass="26556">MRPVTRRQVVLGAAALALPPWRAAQAQAGAGVPRFSASAPGGALPAGWAHETLPKVERANQFALVADGGVTVLHVRSQAAASSLVATLPTGGGSVARAQWRWKVSRALAGSDFRVKPGDDYAARLYVLFDLPLDRLAFADRLRIQATRSLSGRDIPTAAICYVWGQAQPVGSTGWNPYTDRVRMVVVDSGQEFAGQWRSIERDLARDWQEAFPGPMPPVRAVAVGADTDNTSDQVDTWFGDVRLPGTA</sequence>
<dbReference type="AlphaFoldDB" id="A0A562ZT32"/>
<evidence type="ECO:0000256" key="1">
    <source>
        <dbReference type="SAM" id="SignalP"/>
    </source>
</evidence>
<dbReference type="OrthoDB" id="9775969at2"/>
<dbReference type="EMBL" id="VOBQ01000006">
    <property type="protein sequence ID" value="TWO71762.1"/>
    <property type="molecule type" value="Genomic_DNA"/>
</dbReference>
<feature type="signal peptide" evidence="1">
    <location>
        <begin position="1"/>
        <end position="26"/>
    </location>
</feature>